<sequence>MIDQAEPKLQELAAVLLQKHPFYKNYCSGSADFMSLPLMDKRMMNRHRELFVPAASDPDVVESYTSGSTGEPFRCLKTRSELMALSLAIQRKRMSWGLPLRYHSVLVGNSAGIHPKMLAKYAQEIVRTSPDMIQGRSSILAELVGHFQERRLAIPSNLRFVQSWGEHIYDSDRRVIEEAFGVPLVDYYGMEELWMIAFTNREGKLEVDQEHVYVEAVDPDNGHPVLPCEYGELVVTSLVLKHMPFVRYRTGDMGRLIRDEKKGSLTLELLPFRGSQIRLPGRVLSPSVLRYLDRFYKQLSEEIGMRQYQMVQEDYTSFRLRLVAAHLDEDKRREIGEKLALQLKQCLLVDKLDLQVEAVSQIPPHPISGKRHPFICLIGEPAMVSPHEEA</sequence>
<dbReference type="Proteomes" id="UP001631969">
    <property type="component" value="Unassembled WGS sequence"/>
</dbReference>
<reference evidence="1" key="1">
    <citation type="submission" date="2024-12" db="EMBL/GenBank/DDBJ databases">
        <authorList>
            <person name="Wu N."/>
        </authorList>
    </citation>
    <scope>NUCLEOTIDE SEQUENCE</scope>
    <source>
        <strain evidence="1">P15</strain>
    </source>
</reference>
<gene>
    <name evidence="1" type="ORF">ACI1P1_09190</name>
</gene>
<name>A0ACC7NWA9_9BACL</name>
<dbReference type="EMBL" id="JBJURJ010000005">
    <property type="protein sequence ID" value="MFM9328460.1"/>
    <property type="molecule type" value="Genomic_DNA"/>
</dbReference>
<proteinExistence type="predicted"/>
<keyword evidence="2" id="KW-1185">Reference proteome</keyword>
<evidence type="ECO:0000313" key="2">
    <source>
        <dbReference type="Proteomes" id="UP001631969"/>
    </source>
</evidence>
<comment type="caution">
    <text evidence="1">The sequence shown here is derived from an EMBL/GenBank/DDBJ whole genome shotgun (WGS) entry which is preliminary data.</text>
</comment>
<accession>A0ACC7NWA9</accession>
<organism evidence="1 2">
    <name type="scientific">Paenibacillus mesotrionivorans</name>
    <dbReference type="NCBI Taxonomy" id="3160968"/>
    <lineage>
        <taxon>Bacteria</taxon>
        <taxon>Bacillati</taxon>
        <taxon>Bacillota</taxon>
        <taxon>Bacilli</taxon>
        <taxon>Bacillales</taxon>
        <taxon>Paenibacillaceae</taxon>
        <taxon>Paenibacillus</taxon>
    </lineage>
</organism>
<evidence type="ECO:0000313" key="1">
    <source>
        <dbReference type="EMBL" id="MFM9328460.1"/>
    </source>
</evidence>
<protein>
    <submittedName>
        <fullName evidence="1">AMP-binding protein</fullName>
    </submittedName>
</protein>